<feature type="domain" description="Protein kinase" evidence="1">
    <location>
        <begin position="1"/>
        <end position="103"/>
    </location>
</feature>
<dbReference type="InterPro" id="IPR050167">
    <property type="entry name" value="Ser_Thr_protein_kinase"/>
</dbReference>
<organism evidence="2 3">
    <name type="scientific">Dreissena polymorpha</name>
    <name type="common">Zebra mussel</name>
    <name type="synonym">Mytilus polymorpha</name>
    <dbReference type="NCBI Taxonomy" id="45954"/>
    <lineage>
        <taxon>Eukaryota</taxon>
        <taxon>Metazoa</taxon>
        <taxon>Spiralia</taxon>
        <taxon>Lophotrochozoa</taxon>
        <taxon>Mollusca</taxon>
        <taxon>Bivalvia</taxon>
        <taxon>Autobranchia</taxon>
        <taxon>Heteroconchia</taxon>
        <taxon>Euheterodonta</taxon>
        <taxon>Imparidentia</taxon>
        <taxon>Neoheterodontei</taxon>
        <taxon>Myida</taxon>
        <taxon>Dreissenoidea</taxon>
        <taxon>Dreissenidae</taxon>
        <taxon>Dreissena</taxon>
    </lineage>
</organism>
<dbReference type="InterPro" id="IPR011009">
    <property type="entry name" value="Kinase-like_dom_sf"/>
</dbReference>
<dbReference type="GO" id="GO:0005524">
    <property type="term" value="F:ATP binding"/>
    <property type="evidence" value="ECO:0007669"/>
    <property type="project" value="InterPro"/>
</dbReference>
<dbReference type="InterPro" id="IPR001245">
    <property type="entry name" value="Ser-Thr/Tyr_kinase_cat_dom"/>
</dbReference>
<dbReference type="AlphaFoldDB" id="A0A9D4FL77"/>
<evidence type="ECO:0000259" key="1">
    <source>
        <dbReference type="PROSITE" id="PS50011"/>
    </source>
</evidence>
<sequence>MCRLLPAPVLQNLRWMAPEIFTQCTKYSIKADVFSFSLCLWELLAGELPFAHLKPGERPFAHLKPIELLLTHLKLGELPFAHLKPGEHPFAQLKPGERPFVHM</sequence>
<dbReference type="GO" id="GO:0007165">
    <property type="term" value="P:signal transduction"/>
    <property type="evidence" value="ECO:0007669"/>
    <property type="project" value="TreeGrafter"/>
</dbReference>
<dbReference type="InterPro" id="IPR000719">
    <property type="entry name" value="Prot_kinase_dom"/>
</dbReference>
<dbReference type="Gene3D" id="1.10.510.10">
    <property type="entry name" value="Transferase(Phosphotransferase) domain 1"/>
    <property type="match status" value="1"/>
</dbReference>
<reference evidence="2" key="2">
    <citation type="submission" date="2020-11" db="EMBL/GenBank/DDBJ databases">
        <authorList>
            <person name="McCartney M.A."/>
            <person name="Auch B."/>
            <person name="Kono T."/>
            <person name="Mallez S."/>
            <person name="Becker A."/>
            <person name="Gohl D.M."/>
            <person name="Silverstein K.A.T."/>
            <person name="Koren S."/>
            <person name="Bechman K.B."/>
            <person name="Herman A."/>
            <person name="Abrahante J.E."/>
            <person name="Garbe J."/>
        </authorList>
    </citation>
    <scope>NUCLEOTIDE SEQUENCE</scope>
    <source>
        <strain evidence="2">Duluth1</strain>
        <tissue evidence="2">Whole animal</tissue>
    </source>
</reference>
<dbReference type="GO" id="GO:0004672">
    <property type="term" value="F:protein kinase activity"/>
    <property type="evidence" value="ECO:0007669"/>
    <property type="project" value="InterPro"/>
</dbReference>
<dbReference type="GO" id="GO:0005737">
    <property type="term" value="C:cytoplasm"/>
    <property type="evidence" value="ECO:0007669"/>
    <property type="project" value="TreeGrafter"/>
</dbReference>
<reference evidence="2" key="1">
    <citation type="journal article" date="2019" name="bioRxiv">
        <title>The Genome of the Zebra Mussel, Dreissena polymorpha: A Resource for Invasive Species Research.</title>
        <authorList>
            <person name="McCartney M.A."/>
            <person name="Auch B."/>
            <person name="Kono T."/>
            <person name="Mallez S."/>
            <person name="Zhang Y."/>
            <person name="Obille A."/>
            <person name="Becker A."/>
            <person name="Abrahante J.E."/>
            <person name="Garbe J."/>
            <person name="Badalamenti J.P."/>
            <person name="Herman A."/>
            <person name="Mangelson H."/>
            <person name="Liachko I."/>
            <person name="Sullivan S."/>
            <person name="Sone E.D."/>
            <person name="Koren S."/>
            <person name="Silverstein K.A.T."/>
            <person name="Beckman K.B."/>
            <person name="Gohl D.M."/>
        </authorList>
    </citation>
    <scope>NUCLEOTIDE SEQUENCE</scope>
    <source>
        <strain evidence="2">Duluth1</strain>
        <tissue evidence="2">Whole animal</tissue>
    </source>
</reference>
<dbReference type="Pfam" id="PF07714">
    <property type="entry name" value="PK_Tyr_Ser-Thr"/>
    <property type="match status" value="1"/>
</dbReference>
<dbReference type="Proteomes" id="UP000828390">
    <property type="component" value="Unassembled WGS sequence"/>
</dbReference>
<evidence type="ECO:0000313" key="2">
    <source>
        <dbReference type="EMBL" id="KAH3801174.1"/>
    </source>
</evidence>
<dbReference type="PANTHER" id="PTHR23257:SF974">
    <property type="entry name" value="RECEPTOR-INTERACTING SERINE_THREONINE-PROTEIN KINASE 3"/>
    <property type="match status" value="1"/>
</dbReference>
<evidence type="ECO:0000313" key="3">
    <source>
        <dbReference type="Proteomes" id="UP000828390"/>
    </source>
</evidence>
<keyword evidence="3" id="KW-1185">Reference proteome</keyword>
<dbReference type="EMBL" id="JAIWYP010000007">
    <property type="protein sequence ID" value="KAH3801174.1"/>
    <property type="molecule type" value="Genomic_DNA"/>
</dbReference>
<dbReference type="SUPFAM" id="SSF56112">
    <property type="entry name" value="Protein kinase-like (PK-like)"/>
    <property type="match status" value="1"/>
</dbReference>
<accession>A0A9D4FL77</accession>
<name>A0A9D4FL77_DREPO</name>
<comment type="caution">
    <text evidence="2">The sequence shown here is derived from an EMBL/GenBank/DDBJ whole genome shotgun (WGS) entry which is preliminary data.</text>
</comment>
<dbReference type="PANTHER" id="PTHR23257">
    <property type="entry name" value="SERINE-THREONINE PROTEIN KINASE"/>
    <property type="match status" value="1"/>
</dbReference>
<proteinExistence type="predicted"/>
<protein>
    <recommendedName>
        <fullName evidence="1">Protein kinase domain-containing protein</fullName>
    </recommendedName>
</protein>
<gene>
    <name evidence="2" type="ORF">DPMN_154821</name>
</gene>
<dbReference type="PROSITE" id="PS50011">
    <property type="entry name" value="PROTEIN_KINASE_DOM"/>
    <property type="match status" value="1"/>
</dbReference>